<feature type="compositionally biased region" description="Pro residues" evidence="1">
    <location>
        <begin position="17"/>
        <end position="30"/>
    </location>
</feature>
<organism evidence="2 3">
    <name type="scientific">[Emmonsia] crescens</name>
    <dbReference type="NCBI Taxonomy" id="73230"/>
    <lineage>
        <taxon>Eukaryota</taxon>
        <taxon>Fungi</taxon>
        <taxon>Dikarya</taxon>
        <taxon>Ascomycota</taxon>
        <taxon>Pezizomycotina</taxon>
        <taxon>Eurotiomycetes</taxon>
        <taxon>Eurotiomycetidae</taxon>
        <taxon>Onygenales</taxon>
        <taxon>Ajellomycetaceae</taxon>
        <taxon>Emergomyces</taxon>
    </lineage>
</organism>
<dbReference type="Proteomes" id="UP000034164">
    <property type="component" value="Unassembled WGS sequence"/>
</dbReference>
<accession>A0A0G2IA98</accession>
<feature type="region of interest" description="Disordered" evidence="1">
    <location>
        <begin position="1"/>
        <end position="42"/>
    </location>
</feature>
<evidence type="ECO:0000313" key="2">
    <source>
        <dbReference type="EMBL" id="KKZ67195.1"/>
    </source>
</evidence>
<proteinExistence type="predicted"/>
<sequence length="69" mass="7595">MRHLLPTTTPPKQTTNPPLPPPQTTPPRPLPTSTRPTHPSSLQLRYRTRVNLAARAMPVSYTCSSPPSV</sequence>
<evidence type="ECO:0000313" key="3">
    <source>
        <dbReference type="Proteomes" id="UP000034164"/>
    </source>
</evidence>
<reference evidence="3" key="1">
    <citation type="journal article" date="2015" name="PLoS Genet.">
        <title>The dynamic genome and transcriptome of the human fungal pathogen Blastomyces and close relative Emmonsia.</title>
        <authorList>
            <person name="Munoz J.F."/>
            <person name="Gauthier G.M."/>
            <person name="Desjardins C.A."/>
            <person name="Gallo J.E."/>
            <person name="Holder J."/>
            <person name="Sullivan T.D."/>
            <person name="Marty A.J."/>
            <person name="Carmen J.C."/>
            <person name="Chen Z."/>
            <person name="Ding L."/>
            <person name="Gujja S."/>
            <person name="Magrini V."/>
            <person name="Misas E."/>
            <person name="Mitreva M."/>
            <person name="Priest M."/>
            <person name="Saif S."/>
            <person name="Whiston E.A."/>
            <person name="Young S."/>
            <person name="Zeng Q."/>
            <person name="Goldman W.E."/>
            <person name="Mardis E.R."/>
            <person name="Taylor J.W."/>
            <person name="McEwen J.G."/>
            <person name="Clay O.K."/>
            <person name="Klein B.S."/>
            <person name="Cuomo C.A."/>
        </authorList>
    </citation>
    <scope>NUCLEOTIDE SEQUENCE [LARGE SCALE GENOMIC DNA]</scope>
    <source>
        <strain evidence="3">UAMH 3008</strain>
    </source>
</reference>
<dbReference type="VEuPathDB" id="FungiDB:EMCG_07093"/>
<gene>
    <name evidence="2" type="ORF">EMCG_07093</name>
</gene>
<dbReference type="AlphaFoldDB" id="A0A0G2IA98"/>
<evidence type="ECO:0000256" key="1">
    <source>
        <dbReference type="SAM" id="MobiDB-lite"/>
    </source>
</evidence>
<protein>
    <submittedName>
        <fullName evidence="2">Uncharacterized protein</fullName>
    </submittedName>
</protein>
<feature type="compositionally biased region" description="Low complexity" evidence="1">
    <location>
        <begin position="1"/>
        <end position="16"/>
    </location>
</feature>
<feature type="compositionally biased region" description="Low complexity" evidence="1">
    <location>
        <begin position="31"/>
        <end position="40"/>
    </location>
</feature>
<name>A0A0G2IA98_9EURO</name>
<dbReference type="EMBL" id="LCZI01000306">
    <property type="protein sequence ID" value="KKZ67195.1"/>
    <property type="molecule type" value="Genomic_DNA"/>
</dbReference>
<comment type="caution">
    <text evidence="2">The sequence shown here is derived from an EMBL/GenBank/DDBJ whole genome shotgun (WGS) entry which is preliminary data.</text>
</comment>